<reference evidence="9" key="1">
    <citation type="journal article" date="2019" name="Int. J. Syst. Evol. Microbiol.">
        <title>The Global Catalogue of Microorganisms (GCM) 10K type strain sequencing project: providing services to taxonomists for standard genome sequencing and annotation.</title>
        <authorList>
            <consortium name="The Broad Institute Genomics Platform"/>
            <consortium name="The Broad Institute Genome Sequencing Center for Infectious Disease"/>
            <person name="Wu L."/>
            <person name="Ma J."/>
        </authorList>
    </citation>
    <scope>NUCLEOTIDE SEQUENCE [LARGE SCALE GENOMIC DNA]</scope>
    <source>
        <strain evidence="9">CGMCC 1.15942</strain>
    </source>
</reference>
<evidence type="ECO:0000256" key="5">
    <source>
        <dbReference type="ARBA" id="ARBA00023136"/>
    </source>
</evidence>
<evidence type="ECO:0000313" key="8">
    <source>
        <dbReference type="EMBL" id="GGC82837.1"/>
    </source>
</evidence>
<name>A0ABQ1NTC5_9ENTE</name>
<evidence type="ECO:0000313" key="9">
    <source>
        <dbReference type="Proteomes" id="UP000630615"/>
    </source>
</evidence>
<feature type="transmembrane region" description="Helical" evidence="6">
    <location>
        <begin position="330"/>
        <end position="349"/>
    </location>
</feature>
<dbReference type="Pfam" id="PF03772">
    <property type="entry name" value="Competence"/>
    <property type="match status" value="1"/>
</dbReference>
<dbReference type="Proteomes" id="UP000630615">
    <property type="component" value="Unassembled WGS sequence"/>
</dbReference>
<proteinExistence type="predicted"/>
<feature type="transmembrane region" description="Helical" evidence="6">
    <location>
        <begin position="215"/>
        <end position="239"/>
    </location>
</feature>
<keyword evidence="5 6" id="KW-0472">Membrane</keyword>
<dbReference type="InterPro" id="IPR004797">
    <property type="entry name" value="Competence_ComEC/Rec2"/>
</dbReference>
<evidence type="ECO:0000256" key="2">
    <source>
        <dbReference type="ARBA" id="ARBA00022475"/>
    </source>
</evidence>
<feature type="transmembrane region" description="Helical" evidence="6">
    <location>
        <begin position="361"/>
        <end position="378"/>
    </location>
</feature>
<dbReference type="PANTHER" id="PTHR30619">
    <property type="entry name" value="DNA INTERNALIZATION/COMPETENCE PROTEIN COMEC/REC2"/>
    <property type="match status" value="1"/>
</dbReference>
<dbReference type="SMART" id="SM00849">
    <property type="entry name" value="Lactamase_B"/>
    <property type="match status" value="1"/>
</dbReference>
<accession>A0ABQ1NTC5</accession>
<feature type="domain" description="Metallo-beta-lactamase" evidence="7">
    <location>
        <begin position="454"/>
        <end position="663"/>
    </location>
</feature>
<dbReference type="CDD" id="cd07731">
    <property type="entry name" value="ComA-like_MBL-fold"/>
    <property type="match status" value="1"/>
</dbReference>
<dbReference type="InterPro" id="IPR004477">
    <property type="entry name" value="ComEC_N"/>
</dbReference>
<dbReference type="InterPro" id="IPR052159">
    <property type="entry name" value="Competence_DNA_uptake"/>
</dbReference>
<protein>
    <submittedName>
        <fullName evidence="8">DNA internalization-related competence protein ComEC/Rec2</fullName>
    </submittedName>
</protein>
<evidence type="ECO:0000256" key="1">
    <source>
        <dbReference type="ARBA" id="ARBA00004651"/>
    </source>
</evidence>
<keyword evidence="4 6" id="KW-1133">Transmembrane helix</keyword>
<feature type="transmembrane region" description="Helical" evidence="6">
    <location>
        <begin position="306"/>
        <end position="324"/>
    </location>
</feature>
<dbReference type="InterPro" id="IPR001279">
    <property type="entry name" value="Metallo-B-lactamas"/>
</dbReference>
<keyword evidence="9" id="KW-1185">Reference proteome</keyword>
<gene>
    <name evidence="8" type="ORF">GCM10011573_10600</name>
</gene>
<dbReference type="PANTHER" id="PTHR30619:SF1">
    <property type="entry name" value="RECOMBINATION PROTEIN 2"/>
    <property type="match status" value="1"/>
</dbReference>
<comment type="subcellular location">
    <subcellularLocation>
        <location evidence="1">Cell membrane</location>
        <topology evidence="1">Multi-pass membrane protein</topology>
    </subcellularLocation>
</comment>
<dbReference type="Pfam" id="PF00753">
    <property type="entry name" value="Lactamase_B"/>
    <property type="match status" value="1"/>
</dbReference>
<feature type="transmembrane region" description="Helical" evidence="6">
    <location>
        <begin position="276"/>
        <end position="294"/>
    </location>
</feature>
<dbReference type="Gene3D" id="3.60.15.10">
    <property type="entry name" value="Ribonuclease Z/Hydroxyacylglutathione hydrolase-like"/>
    <property type="match status" value="1"/>
</dbReference>
<evidence type="ECO:0000256" key="6">
    <source>
        <dbReference type="SAM" id="Phobius"/>
    </source>
</evidence>
<organism evidence="8 9">
    <name type="scientific">Enterococcus wangshanyuanii</name>
    <dbReference type="NCBI Taxonomy" id="2005703"/>
    <lineage>
        <taxon>Bacteria</taxon>
        <taxon>Bacillati</taxon>
        <taxon>Bacillota</taxon>
        <taxon>Bacilli</taxon>
        <taxon>Lactobacillales</taxon>
        <taxon>Enterococcaceae</taxon>
        <taxon>Enterococcus</taxon>
    </lineage>
</organism>
<dbReference type="SUPFAM" id="SSF56281">
    <property type="entry name" value="Metallo-hydrolase/oxidoreductase"/>
    <property type="match status" value="1"/>
</dbReference>
<evidence type="ECO:0000256" key="3">
    <source>
        <dbReference type="ARBA" id="ARBA00022692"/>
    </source>
</evidence>
<evidence type="ECO:0000259" key="7">
    <source>
        <dbReference type="SMART" id="SM00849"/>
    </source>
</evidence>
<feature type="transmembrane region" description="Helical" evidence="6">
    <location>
        <begin position="390"/>
        <end position="415"/>
    </location>
</feature>
<dbReference type="EMBL" id="BMKI01000001">
    <property type="protein sequence ID" value="GGC82837.1"/>
    <property type="molecule type" value="Genomic_DNA"/>
</dbReference>
<comment type="caution">
    <text evidence="8">The sequence shown here is derived from an EMBL/GenBank/DDBJ whole genome shotgun (WGS) entry which is preliminary data.</text>
</comment>
<sequence>MILPCSWVRNDEKQLRFAEETELSGIFTVLPDKMNIDGDRLQLEGQFHSKKMARKIVAFYQFSSKQEKERWMKYTQPLKMRITAIIQTPIAQTNLHGFDYQKYLKTKGIYQTLTINSLQSVSEQKIQWNDFRTWISSTRKKAIDYCSETFMKETALHLKTLLFGYRSSDFSQKEDVLANLGILHLFSLSGMHVTFFIGSFRYLFLRIGLTVEKLFWLQLFFALIYAGLTGFSVSVVRALIQSSIVLADQRFRWKLSGLDCWSLTLMAGLIFRPYLLFTIGGQLSYGLSFLILFVQPIVEQINHNWLKSYCFSFLLNIAIIPLLGHSFFEWQLTGSVFTFVLLPIFEYGILPVLTISFISSFLIRFDFWIFGLEYYFLLQQKVFEWLSHTSTFTIITGHFSLWLLMAIIFSVGILLDRLLIEKKKACLSGVMLLLLLQSKYISPKGMVAFIDVGQGDSIFVQTPFHQENILIDTGGKMLFEKEKWAIKSKQKSNADYSVIPFLKSKGVKYLDKVLISHGDLDHCGDLLEIHKKIPIRALYYPTGTESKRLFQNMLNTLKRAGVKCYPILAGQKIGSSISLNVLAPMTKGNGENQDSLVVYSKIADRRFLFTGDLEKEGERQLLTNYPNLKIDVLKVGHHGSKTSTDDTFIKQTSPIEAIISCGRNNRFKHPHDETKETLQKKNVTILQTDQEGMAYYEWTPWSKMSPV</sequence>
<evidence type="ECO:0000256" key="4">
    <source>
        <dbReference type="ARBA" id="ARBA00022989"/>
    </source>
</evidence>
<keyword evidence="3 6" id="KW-0812">Transmembrane</keyword>
<dbReference type="InterPro" id="IPR036866">
    <property type="entry name" value="RibonucZ/Hydroxyglut_hydro"/>
</dbReference>
<keyword evidence="2" id="KW-1003">Cell membrane</keyword>
<dbReference type="InterPro" id="IPR035681">
    <property type="entry name" value="ComA-like_MBL"/>
</dbReference>
<feature type="transmembrane region" description="Helical" evidence="6">
    <location>
        <begin position="176"/>
        <end position="203"/>
    </location>
</feature>
<dbReference type="NCBIfam" id="TIGR00360">
    <property type="entry name" value="ComEC_N-term"/>
    <property type="match status" value="1"/>
</dbReference>
<dbReference type="NCBIfam" id="TIGR00361">
    <property type="entry name" value="ComEC_Rec2"/>
    <property type="match status" value="1"/>
</dbReference>